<sequence length="19" mass="2265">MVLFQRQTGNHKASQRSYI</sequence>
<protein>
    <submittedName>
        <fullName evidence="1">Uncharacterized protein</fullName>
    </submittedName>
</protein>
<reference evidence="1" key="2">
    <citation type="journal article" date="2015" name="Fish Shellfish Immunol.">
        <title>Early steps in the European eel (Anguilla anguilla)-Vibrio vulnificus interaction in the gills: Role of the RtxA13 toxin.</title>
        <authorList>
            <person name="Callol A."/>
            <person name="Pajuelo D."/>
            <person name="Ebbesson L."/>
            <person name="Teles M."/>
            <person name="MacKenzie S."/>
            <person name="Amaro C."/>
        </authorList>
    </citation>
    <scope>NUCLEOTIDE SEQUENCE</scope>
</reference>
<proteinExistence type="predicted"/>
<evidence type="ECO:0000313" key="1">
    <source>
        <dbReference type="EMBL" id="JAH45834.1"/>
    </source>
</evidence>
<accession>A0A0E9SWW6</accession>
<name>A0A0E9SWW6_ANGAN</name>
<reference evidence="1" key="1">
    <citation type="submission" date="2014-11" db="EMBL/GenBank/DDBJ databases">
        <authorList>
            <person name="Amaro Gonzalez C."/>
        </authorList>
    </citation>
    <scope>NUCLEOTIDE SEQUENCE</scope>
</reference>
<dbReference type="EMBL" id="GBXM01062743">
    <property type="protein sequence ID" value="JAH45834.1"/>
    <property type="molecule type" value="Transcribed_RNA"/>
</dbReference>
<dbReference type="AlphaFoldDB" id="A0A0E9SWW6"/>
<organism evidence="1">
    <name type="scientific">Anguilla anguilla</name>
    <name type="common">European freshwater eel</name>
    <name type="synonym">Muraena anguilla</name>
    <dbReference type="NCBI Taxonomy" id="7936"/>
    <lineage>
        <taxon>Eukaryota</taxon>
        <taxon>Metazoa</taxon>
        <taxon>Chordata</taxon>
        <taxon>Craniata</taxon>
        <taxon>Vertebrata</taxon>
        <taxon>Euteleostomi</taxon>
        <taxon>Actinopterygii</taxon>
        <taxon>Neopterygii</taxon>
        <taxon>Teleostei</taxon>
        <taxon>Anguilliformes</taxon>
        <taxon>Anguillidae</taxon>
        <taxon>Anguilla</taxon>
    </lineage>
</organism>